<organism evidence="2 3">
    <name type="scientific">Rhodanobacter glycinis</name>
    <dbReference type="NCBI Taxonomy" id="582702"/>
    <lineage>
        <taxon>Bacteria</taxon>
        <taxon>Pseudomonadati</taxon>
        <taxon>Pseudomonadota</taxon>
        <taxon>Gammaproteobacteria</taxon>
        <taxon>Lysobacterales</taxon>
        <taxon>Rhodanobacteraceae</taxon>
        <taxon>Rhodanobacter</taxon>
    </lineage>
</organism>
<evidence type="ECO:0000256" key="1">
    <source>
        <dbReference type="SAM" id="MobiDB-lite"/>
    </source>
</evidence>
<dbReference type="Proteomes" id="UP000198725">
    <property type="component" value="Unassembled WGS sequence"/>
</dbReference>
<name>A0A1I3ZA94_9GAMM</name>
<feature type="compositionally biased region" description="Basic residues" evidence="1">
    <location>
        <begin position="48"/>
        <end position="58"/>
    </location>
</feature>
<protein>
    <submittedName>
        <fullName evidence="2">Uncharacterized protein</fullName>
    </submittedName>
</protein>
<accession>A0A1I3ZA94</accession>
<reference evidence="3" key="1">
    <citation type="submission" date="2016-10" db="EMBL/GenBank/DDBJ databases">
        <authorList>
            <person name="Varghese N."/>
            <person name="Submissions S."/>
        </authorList>
    </citation>
    <scope>NUCLEOTIDE SEQUENCE [LARGE SCALE GENOMIC DNA]</scope>
    <source>
        <strain evidence="3">MO64</strain>
    </source>
</reference>
<feature type="region of interest" description="Disordered" evidence="1">
    <location>
        <begin position="39"/>
        <end position="70"/>
    </location>
</feature>
<gene>
    <name evidence="2" type="ORF">SAMN05192579_102288</name>
</gene>
<sequence>MPCVDHRFKLDLIHALTFRQAADHAYCSTAPAAGRPRAWRPAAEQHHQRTAQRGRQVRRPGVDGHHAVGDVEQGLEATQWQCGYFDGRRRRSHGRLELAQITGFRGRPAEQDLCVRHGLRHGLREGGPAVRRPGLDVVIGCTHPVPAHRPLVGRLQQHQRALCPVARPQPFVAVQLFALADIRGSGVHDGSRNR</sequence>
<evidence type="ECO:0000313" key="3">
    <source>
        <dbReference type="Proteomes" id="UP000198725"/>
    </source>
</evidence>
<proteinExistence type="predicted"/>
<dbReference type="EMBL" id="FOSR01000002">
    <property type="protein sequence ID" value="SFK40922.1"/>
    <property type="molecule type" value="Genomic_DNA"/>
</dbReference>
<evidence type="ECO:0000313" key="2">
    <source>
        <dbReference type="EMBL" id="SFK40922.1"/>
    </source>
</evidence>
<dbReference type="AlphaFoldDB" id="A0A1I3ZA94"/>
<feature type="compositionally biased region" description="Basic and acidic residues" evidence="1">
    <location>
        <begin position="60"/>
        <end position="69"/>
    </location>
</feature>
<keyword evidence="3" id="KW-1185">Reference proteome</keyword>